<reference evidence="1" key="1">
    <citation type="submission" date="2023-06" db="EMBL/GenBank/DDBJ databases">
        <authorList>
            <person name="Kurt Z."/>
        </authorList>
    </citation>
    <scope>NUCLEOTIDE SEQUENCE</scope>
</reference>
<comment type="caution">
    <text evidence="1">The sequence shown here is derived from an EMBL/GenBank/DDBJ whole genome shotgun (WGS) entry which is preliminary data.</text>
</comment>
<dbReference type="Proteomes" id="UP001642409">
    <property type="component" value="Unassembled WGS sequence"/>
</dbReference>
<dbReference type="EMBL" id="CATOUU010001157">
    <property type="protein sequence ID" value="CAI9974962.1"/>
    <property type="molecule type" value="Genomic_DNA"/>
</dbReference>
<dbReference type="EMBL" id="CAXDID020000265">
    <property type="protein sequence ID" value="CAL6066965.1"/>
    <property type="molecule type" value="Genomic_DNA"/>
</dbReference>
<evidence type="ECO:0000313" key="1">
    <source>
        <dbReference type="EMBL" id="CAI9974962.1"/>
    </source>
</evidence>
<gene>
    <name evidence="2" type="ORF">HINF_LOCUS52798</name>
    <name evidence="1" type="ORF">HINF_LOCUS62607</name>
</gene>
<organism evidence="1">
    <name type="scientific">Hexamita inflata</name>
    <dbReference type="NCBI Taxonomy" id="28002"/>
    <lineage>
        <taxon>Eukaryota</taxon>
        <taxon>Metamonada</taxon>
        <taxon>Diplomonadida</taxon>
        <taxon>Hexamitidae</taxon>
        <taxon>Hexamitinae</taxon>
        <taxon>Hexamita</taxon>
    </lineage>
</organism>
<name>A0AA86REG8_9EUKA</name>
<proteinExistence type="predicted"/>
<accession>A0AA86REG8</accession>
<evidence type="ECO:0000313" key="3">
    <source>
        <dbReference type="Proteomes" id="UP001642409"/>
    </source>
</evidence>
<reference evidence="2 3" key="2">
    <citation type="submission" date="2024-07" db="EMBL/GenBank/DDBJ databases">
        <authorList>
            <person name="Akdeniz Z."/>
        </authorList>
    </citation>
    <scope>NUCLEOTIDE SEQUENCE [LARGE SCALE GENOMIC DNA]</scope>
</reference>
<evidence type="ECO:0000313" key="2">
    <source>
        <dbReference type="EMBL" id="CAL6066965.1"/>
    </source>
</evidence>
<keyword evidence="3" id="KW-1185">Reference proteome</keyword>
<protein>
    <submittedName>
        <fullName evidence="2">Hypothetical_protein</fullName>
    </submittedName>
</protein>
<sequence length="229" mass="27044">MQLKYNYSLINTITAVQSRAKHILHPQINLQLLLNQFHSNTNTLVTENVSSRFPSLPIYNQRQHNPFLLITDHSENENTSFCTLHIDQNKINLKTKLQPTLKRLRIFSPMKDKKNSRFPLKFDQKSNPYEYVLNRVHQFREINNRWPRSDAYYIDVDIETYASEEYQQSIKQDKEQLQFTDTQYKLFKLAEGCSELAEKNQNISLGSDKEVECLIHIYIEKANTLTALM</sequence>
<dbReference type="AlphaFoldDB" id="A0AA86REG8"/>